<dbReference type="PANTHER" id="PTHR11760:SF19">
    <property type="entry name" value="SMALL RIBOSOMAL SUBUNIT PROTEIN US3C"/>
    <property type="match status" value="1"/>
</dbReference>
<comment type="function">
    <text evidence="6 8">Binds the lower part of the 30S subunit head. Binds mRNA in the 70S ribosome, positioning it for translation.</text>
</comment>
<gene>
    <name evidence="8 11" type="primary">rpsC</name>
    <name evidence="11" type="ORF">AMOR_57620</name>
</gene>
<dbReference type="RefSeq" id="WP_248357242.1">
    <property type="nucleotide sequence ID" value="NZ_AP025591.1"/>
</dbReference>
<accession>A0ABM7X4Q5</accession>
<protein>
    <recommendedName>
        <fullName evidence="7 8">Small ribosomal subunit protein uS3</fullName>
    </recommendedName>
</protein>
<evidence type="ECO:0000256" key="5">
    <source>
        <dbReference type="ARBA" id="ARBA00023274"/>
    </source>
</evidence>
<evidence type="ECO:0000256" key="3">
    <source>
        <dbReference type="ARBA" id="ARBA00022884"/>
    </source>
</evidence>
<dbReference type="InterPro" id="IPR018280">
    <property type="entry name" value="Ribosomal_uS3_CS"/>
</dbReference>
<dbReference type="Gene3D" id="3.30.1140.32">
    <property type="entry name" value="Ribosomal protein S3, C-terminal domain"/>
    <property type="match status" value="1"/>
</dbReference>
<dbReference type="SUPFAM" id="SSF54821">
    <property type="entry name" value="Ribosomal protein S3 C-terminal domain"/>
    <property type="match status" value="1"/>
</dbReference>
<reference evidence="12" key="1">
    <citation type="journal article" date="2022" name="Int. J. Syst. Evol. Microbiol.">
        <title>Anaeromyxobacter oryzae sp. nov., Anaeromyxobacter diazotrophicus sp. nov. and Anaeromyxobacter paludicola sp. nov., isolated from paddy soils.</title>
        <authorList>
            <person name="Itoh H."/>
            <person name="Xu Z."/>
            <person name="Mise K."/>
            <person name="Masuda Y."/>
            <person name="Ushijima N."/>
            <person name="Hayakawa C."/>
            <person name="Shiratori Y."/>
            <person name="Senoo K."/>
        </authorList>
    </citation>
    <scope>NUCLEOTIDE SEQUENCE [LARGE SCALE GENOMIC DNA]</scope>
    <source>
        <strain evidence="12">Red232</strain>
    </source>
</reference>
<dbReference type="InterPro" id="IPR004044">
    <property type="entry name" value="KH_dom_type_2"/>
</dbReference>
<dbReference type="Pfam" id="PF00189">
    <property type="entry name" value="Ribosomal_S3_C"/>
    <property type="match status" value="1"/>
</dbReference>
<comment type="similarity">
    <text evidence="1 8 9">Belongs to the universal ribosomal protein uS3 family.</text>
</comment>
<comment type="subunit">
    <text evidence="8">Part of the 30S ribosomal subunit. Forms a tight complex with proteins S10 and S14.</text>
</comment>
<dbReference type="EMBL" id="AP025591">
    <property type="protein sequence ID" value="BDG06766.1"/>
    <property type="molecule type" value="Genomic_DNA"/>
</dbReference>
<keyword evidence="3 8" id="KW-0694">RNA-binding</keyword>
<dbReference type="NCBIfam" id="TIGR01009">
    <property type="entry name" value="rpsC_bact"/>
    <property type="match status" value="1"/>
</dbReference>
<dbReference type="Proteomes" id="UP001162891">
    <property type="component" value="Chromosome"/>
</dbReference>
<keyword evidence="5 8" id="KW-0687">Ribonucleoprotein</keyword>
<dbReference type="SUPFAM" id="SSF54814">
    <property type="entry name" value="Prokaryotic type KH domain (KH-domain type II)"/>
    <property type="match status" value="1"/>
</dbReference>
<dbReference type="Gene3D" id="3.30.300.20">
    <property type="match status" value="1"/>
</dbReference>
<name>A0ABM7X4Q5_9BACT</name>
<evidence type="ECO:0000256" key="2">
    <source>
        <dbReference type="ARBA" id="ARBA00022730"/>
    </source>
</evidence>
<keyword evidence="2 8" id="KW-0699">rRNA-binding</keyword>
<dbReference type="InterPro" id="IPR009019">
    <property type="entry name" value="KH_sf_prok-type"/>
</dbReference>
<keyword evidence="12" id="KW-1185">Reference proteome</keyword>
<dbReference type="HAMAP" id="MF_01309_B">
    <property type="entry name" value="Ribosomal_uS3_B"/>
    <property type="match status" value="1"/>
</dbReference>
<dbReference type="GO" id="GO:0005840">
    <property type="term" value="C:ribosome"/>
    <property type="evidence" value="ECO:0007669"/>
    <property type="project" value="UniProtKB-KW"/>
</dbReference>
<evidence type="ECO:0000256" key="1">
    <source>
        <dbReference type="ARBA" id="ARBA00010761"/>
    </source>
</evidence>
<proteinExistence type="inferred from homology"/>
<keyword evidence="4 8" id="KW-0689">Ribosomal protein</keyword>
<dbReference type="InterPro" id="IPR004087">
    <property type="entry name" value="KH_dom"/>
</dbReference>
<evidence type="ECO:0000256" key="7">
    <source>
        <dbReference type="ARBA" id="ARBA00035257"/>
    </source>
</evidence>
<dbReference type="InterPro" id="IPR005704">
    <property type="entry name" value="Ribosomal_uS3_bac-typ"/>
</dbReference>
<evidence type="ECO:0000256" key="6">
    <source>
        <dbReference type="ARBA" id="ARBA00024998"/>
    </source>
</evidence>
<dbReference type="PROSITE" id="PS00548">
    <property type="entry name" value="RIBOSOMAL_S3"/>
    <property type="match status" value="1"/>
</dbReference>
<evidence type="ECO:0000256" key="4">
    <source>
        <dbReference type="ARBA" id="ARBA00022980"/>
    </source>
</evidence>
<dbReference type="InterPro" id="IPR057258">
    <property type="entry name" value="Ribosomal_uS3"/>
</dbReference>
<dbReference type="SMART" id="SM00322">
    <property type="entry name" value="KH"/>
    <property type="match status" value="1"/>
</dbReference>
<dbReference type="PANTHER" id="PTHR11760">
    <property type="entry name" value="30S/40S RIBOSOMAL PROTEIN S3"/>
    <property type="match status" value="1"/>
</dbReference>
<feature type="domain" description="KH type-2" evidence="10">
    <location>
        <begin position="38"/>
        <end position="106"/>
    </location>
</feature>
<sequence length="224" mass="25164">MGQKVHPIGFRLGVIRSWESKWYEEKNYAKWLHEDIHLREFVKEKLGQAGISRIEIERAANKVKINVHTARPGIVIGKRGAGIEGIKKELQALTDNEVFLNVVEVRKAETDAQLVAENIATQLERRIAFRRAMKKAVQTAQKFGAKGIRVACSGRLGGAEMARYEWYREGRVPLHTLRADIDYGFAEAKTTYGKIGCKVWIMRGEVLPQSAAARAPRNTGGARP</sequence>
<dbReference type="InterPro" id="IPR036419">
    <property type="entry name" value="Ribosomal_S3_C_sf"/>
</dbReference>
<organism evidence="11 12">
    <name type="scientific">Anaeromyxobacter oryzae</name>
    <dbReference type="NCBI Taxonomy" id="2918170"/>
    <lineage>
        <taxon>Bacteria</taxon>
        <taxon>Pseudomonadati</taxon>
        <taxon>Myxococcota</taxon>
        <taxon>Myxococcia</taxon>
        <taxon>Myxococcales</taxon>
        <taxon>Cystobacterineae</taxon>
        <taxon>Anaeromyxobacteraceae</taxon>
        <taxon>Anaeromyxobacter</taxon>
    </lineage>
</organism>
<dbReference type="InterPro" id="IPR015946">
    <property type="entry name" value="KH_dom-like_a/b"/>
</dbReference>
<dbReference type="CDD" id="cd02412">
    <property type="entry name" value="KH-II_30S_S3"/>
    <property type="match status" value="1"/>
</dbReference>
<dbReference type="InterPro" id="IPR001351">
    <property type="entry name" value="Ribosomal_uS3_C"/>
</dbReference>
<evidence type="ECO:0000259" key="10">
    <source>
        <dbReference type="PROSITE" id="PS50823"/>
    </source>
</evidence>
<dbReference type="Pfam" id="PF07650">
    <property type="entry name" value="KH_2"/>
    <property type="match status" value="1"/>
</dbReference>
<evidence type="ECO:0000256" key="8">
    <source>
        <dbReference type="HAMAP-Rule" id="MF_01309"/>
    </source>
</evidence>
<evidence type="ECO:0000313" key="12">
    <source>
        <dbReference type="Proteomes" id="UP001162891"/>
    </source>
</evidence>
<dbReference type="PROSITE" id="PS50823">
    <property type="entry name" value="KH_TYPE_2"/>
    <property type="match status" value="1"/>
</dbReference>
<evidence type="ECO:0000313" key="11">
    <source>
        <dbReference type="EMBL" id="BDG06766.1"/>
    </source>
</evidence>
<evidence type="ECO:0000256" key="9">
    <source>
        <dbReference type="RuleBase" id="RU003624"/>
    </source>
</evidence>